<dbReference type="GeneID" id="1246222"/>
<keyword evidence="2" id="KW-1133">Transmembrane helix</keyword>
<feature type="transmembrane region" description="Helical" evidence="2">
    <location>
        <begin position="49"/>
        <end position="81"/>
    </location>
</feature>
<sequence>MADEIQKEGSSQEPSSSKFGSFKQKVRDLHASPKVGGMKRFLSHHACEAISGALIVFGIIANCVSWVGGLFVASGVVLGFYSEILSVLQNLQSYYAKNGPIKNALVCGVSLYWLIKAPSFVLSFIVLCIIVVLLAQGQRKDTTHHDG</sequence>
<dbReference type="RefSeq" id="WP_010231760.1">
    <property type="nucleotide sequence ID" value="NZ_CP007217.1"/>
</dbReference>
<feature type="transmembrane region" description="Helical" evidence="2">
    <location>
        <begin position="111"/>
        <end position="135"/>
    </location>
</feature>
<evidence type="ECO:0000256" key="1">
    <source>
        <dbReference type="SAM" id="MobiDB-lite"/>
    </source>
</evidence>
<dbReference type="PATRIC" id="fig|83560.10.peg.883"/>
<reference evidence="3 4" key="1">
    <citation type="submission" date="2014-02" db="EMBL/GenBank/DDBJ databases">
        <authorList>
            <person name="Chen C."/>
            <person name="Conrad T.A."/>
            <person name="Zhou Z."/>
            <person name="Lai Z."/>
            <person name="Zhong G."/>
        </authorList>
    </citation>
    <scope>NUCLEOTIDE SEQUENCE [LARGE SCALE GENOMIC DNA]</scope>
    <source>
        <strain evidence="3 4">Nigg3-28</strain>
    </source>
</reference>
<evidence type="ECO:0000313" key="3">
    <source>
        <dbReference type="EMBL" id="AJR10919.1"/>
    </source>
</evidence>
<dbReference type="EMBL" id="CP007217">
    <property type="protein sequence ID" value="AJR10919.1"/>
    <property type="molecule type" value="Genomic_DNA"/>
</dbReference>
<feature type="compositionally biased region" description="Polar residues" evidence="1">
    <location>
        <begin position="8"/>
        <end position="19"/>
    </location>
</feature>
<gene>
    <name evidence="3" type="ORF">BD36_04590</name>
</gene>
<dbReference type="Proteomes" id="UP000260363">
    <property type="component" value="Chromosome"/>
</dbReference>
<keyword evidence="2" id="KW-0472">Membrane</keyword>
<feature type="region of interest" description="Disordered" evidence="1">
    <location>
        <begin position="1"/>
        <end position="23"/>
    </location>
</feature>
<dbReference type="KEGG" id="cmm:NC80_04310"/>
<dbReference type="STRING" id="83560.NC80_04310"/>
<evidence type="ECO:0000313" key="4">
    <source>
        <dbReference type="Proteomes" id="UP000260363"/>
    </source>
</evidence>
<protein>
    <submittedName>
        <fullName evidence="3">Membrane protein</fullName>
    </submittedName>
</protein>
<dbReference type="KEGG" id="cmg:NC81_04330"/>
<name>A0A069ZTF8_CHLMR</name>
<dbReference type="OMA" id="IANCISW"/>
<keyword evidence="2" id="KW-0812">Transmembrane</keyword>
<organism evidence="3 4">
    <name type="scientific">Chlamydia muridarum</name>
    <dbReference type="NCBI Taxonomy" id="83560"/>
    <lineage>
        <taxon>Bacteria</taxon>
        <taxon>Pseudomonadati</taxon>
        <taxon>Chlamydiota</taxon>
        <taxon>Chlamydiia</taxon>
        <taxon>Chlamydiales</taxon>
        <taxon>Chlamydiaceae</taxon>
        <taxon>Chlamydia/Chlamydophila group</taxon>
        <taxon>Chlamydia</taxon>
    </lineage>
</organism>
<evidence type="ECO:0000256" key="2">
    <source>
        <dbReference type="SAM" id="Phobius"/>
    </source>
</evidence>
<dbReference type="AlphaFoldDB" id="A0A069ZTF8"/>
<proteinExistence type="predicted"/>
<dbReference type="KEGG" id="cmx:DNC_04340"/>
<accession>A0A069ZTF8</accession>